<name>A0A9P0CT01_9CUCU</name>
<reference evidence="2" key="1">
    <citation type="submission" date="2022-01" db="EMBL/GenBank/DDBJ databases">
        <authorList>
            <person name="King R."/>
        </authorList>
    </citation>
    <scope>NUCLEOTIDE SEQUENCE</scope>
</reference>
<feature type="compositionally biased region" description="Acidic residues" evidence="1">
    <location>
        <begin position="16"/>
        <end position="32"/>
    </location>
</feature>
<evidence type="ECO:0000313" key="2">
    <source>
        <dbReference type="EMBL" id="CAH1105510.1"/>
    </source>
</evidence>
<gene>
    <name evidence="2" type="ORF">PSYICH_LOCUS6698</name>
</gene>
<dbReference type="Proteomes" id="UP001153636">
    <property type="component" value="Chromosome 2"/>
</dbReference>
<keyword evidence="3" id="KW-1185">Reference proteome</keyword>
<proteinExistence type="predicted"/>
<accession>A0A9P0CT01</accession>
<feature type="compositionally biased region" description="Low complexity" evidence="1">
    <location>
        <begin position="77"/>
        <end position="94"/>
    </location>
</feature>
<dbReference type="EMBL" id="OV651814">
    <property type="protein sequence ID" value="CAH1105510.1"/>
    <property type="molecule type" value="Genomic_DNA"/>
</dbReference>
<dbReference type="AlphaFoldDB" id="A0A9P0CT01"/>
<dbReference type="OrthoDB" id="6367471at2759"/>
<feature type="region of interest" description="Disordered" evidence="1">
    <location>
        <begin position="16"/>
        <end position="98"/>
    </location>
</feature>
<protein>
    <submittedName>
        <fullName evidence="2">Uncharacterized protein</fullName>
    </submittedName>
</protein>
<sequence length="164" mass="19553">MYYEDEQRRLLKLWEEVNDEESDIGSISDDEPPDHISENSYHSNSEEKLPEIRILVDSQNNERPEVSETEELNNEDPCTSSTPTGPSVSGSPLPKRNLKKFKEIRKNSKTSKKFEKIRRNSNKFEEIRRNSKKFEEIRRNSKKFEEIRRNSKKFEEILRNSKKF</sequence>
<organism evidence="2 3">
    <name type="scientific">Psylliodes chrysocephalus</name>
    <dbReference type="NCBI Taxonomy" id="3402493"/>
    <lineage>
        <taxon>Eukaryota</taxon>
        <taxon>Metazoa</taxon>
        <taxon>Ecdysozoa</taxon>
        <taxon>Arthropoda</taxon>
        <taxon>Hexapoda</taxon>
        <taxon>Insecta</taxon>
        <taxon>Pterygota</taxon>
        <taxon>Neoptera</taxon>
        <taxon>Endopterygota</taxon>
        <taxon>Coleoptera</taxon>
        <taxon>Polyphaga</taxon>
        <taxon>Cucujiformia</taxon>
        <taxon>Chrysomeloidea</taxon>
        <taxon>Chrysomelidae</taxon>
        <taxon>Galerucinae</taxon>
        <taxon>Alticini</taxon>
        <taxon>Psylliodes</taxon>
    </lineage>
</organism>
<evidence type="ECO:0000256" key="1">
    <source>
        <dbReference type="SAM" id="MobiDB-lite"/>
    </source>
</evidence>
<evidence type="ECO:0000313" key="3">
    <source>
        <dbReference type="Proteomes" id="UP001153636"/>
    </source>
</evidence>